<keyword evidence="8" id="KW-0769">Symport</keyword>
<dbReference type="Proteomes" id="UP001231197">
    <property type="component" value="Unassembled WGS sequence"/>
</dbReference>
<dbReference type="RefSeq" id="WP_290207224.1">
    <property type="nucleotide sequence ID" value="NZ_JASDDK010000004.1"/>
</dbReference>
<organism evidence="10 11">
    <name type="scientific">Winogradskyella bathintestinalis</name>
    <dbReference type="NCBI Taxonomy" id="3035208"/>
    <lineage>
        <taxon>Bacteria</taxon>
        <taxon>Pseudomonadati</taxon>
        <taxon>Bacteroidota</taxon>
        <taxon>Flavobacteriia</taxon>
        <taxon>Flavobacteriales</taxon>
        <taxon>Flavobacteriaceae</taxon>
        <taxon>Winogradskyella</taxon>
    </lineage>
</organism>
<keyword evidence="7 8" id="KW-0472">Membrane</keyword>
<keyword evidence="3 8" id="KW-0813">Transport</keyword>
<feature type="transmembrane region" description="Helical" evidence="8">
    <location>
        <begin position="366"/>
        <end position="384"/>
    </location>
</feature>
<keyword evidence="9" id="KW-0732">Signal</keyword>
<comment type="similarity">
    <text evidence="2 8">Belongs to the alanine or glycine:cation symporter (AGCS) (TC 2.A.25) family.</text>
</comment>
<comment type="caution">
    <text evidence="10">The sequence shown here is derived from an EMBL/GenBank/DDBJ whole genome shotgun (WGS) entry which is preliminary data.</text>
</comment>
<evidence type="ECO:0000256" key="4">
    <source>
        <dbReference type="ARBA" id="ARBA00022475"/>
    </source>
</evidence>
<keyword evidence="11" id="KW-1185">Reference proteome</keyword>
<dbReference type="EMBL" id="JASDDK010000004">
    <property type="protein sequence ID" value="MDN3493562.1"/>
    <property type="molecule type" value="Genomic_DNA"/>
</dbReference>
<comment type="subcellular location">
    <subcellularLocation>
        <location evidence="1 8">Cell membrane</location>
        <topology evidence="1 8">Multi-pass membrane protein</topology>
    </subcellularLocation>
</comment>
<sequence length="649" mass="69851">MKKYLLILFAFILPLSIIAQEPITEETTSQKIDRNFKNYTGWFVDGIFWEIPFGEIEENVKLNTASTDIQAFNKEIKNDTVYFSEIKMPSIKIATNLTVLSGQNVYVQDDATVAIPQQYINDNQEIVLSARAPYISIPWVLIVLVGGALFFTIYFKFINVTGFRMAIKVVRGQYEDIEKHGADTLYGEDSTTIVSDGKLIDTEIKGADTLYGDSTNNEGEDVLETIRDESAEGEVSHFQALTAALSATVGLGNIAGVAVALSIGGPGATFWMIVAGLLGMASKFAECTLGVKYRDVGEDGTVYGGPMYYLTKGLKSKGMGGFGKVLAVLFAIFVIGGSFGGGNMFQANQAAAQFVKLFELNPESNAGLYFGLVMAALVAVVIIGGIKRIAKVTEKVVPFMAGIYVLASLIILGANFTLIDDAFALIFEGAFSGLGIAGGLIGVMIQGIRRGAFSNEAGVGSAAIAHSAVRTKYPASEGIVALLEPFVDTVVICTMTALVIVITNFDGGFMQYGVEITEGVEITATAFDSVIPHFSIILTVAVILFAFSTMISWSYYGMQGWVFLFGKGKISDLAYKILFLFFVVVGASISLGAVINFSDAMIFAMVVPNIIGVIILSPIIKLELKKYYKAISVKEEAIEDGAEDLNEIL</sequence>
<dbReference type="NCBIfam" id="TIGR00835">
    <property type="entry name" value="agcS"/>
    <property type="match status" value="1"/>
</dbReference>
<evidence type="ECO:0000256" key="3">
    <source>
        <dbReference type="ARBA" id="ARBA00022448"/>
    </source>
</evidence>
<proteinExistence type="inferred from homology"/>
<evidence type="ECO:0000313" key="10">
    <source>
        <dbReference type="EMBL" id="MDN3493562.1"/>
    </source>
</evidence>
<keyword evidence="4 8" id="KW-1003">Cell membrane</keyword>
<keyword evidence="5 8" id="KW-0812">Transmembrane</keyword>
<feature type="chain" id="PRO_5045959015" evidence="9">
    <location>
        <begin position="20"/>
        <end position="649"/>
    </location>
</feature>
<accession>A0ABT7ZX24</accession>
<evidence type="ECO:0000256" key="5">
    <source>
        <dbReference type="ARBA" id="ARBA00022692"/>
    </source>
</evidence>
<evidence type="ECO:0000256" key="7">
    <source>
        <dbReference type="ARBA" id="ARBA00023136"/>
    </source>
</evidence>
<evidence type="ECO:0000256" key="6">
    <source>
        <dbReference type="ARBA" id="ARBA00022989"/>
    </source>
</evidence>
<feature type="transmembrane region" description="Helical" evidence="8">
    <location>
        <begin position="577"/>
        <end position="595"/>
    </location>
</feature>
<dbReference type="PANTHER" id="PTHR30330">
    <property type="entry name" value="AGSS FAMILY TRANSPORTER, SODIUM-ALANINE"/>
    <property type="match status" value="1"/>
</dbReference>
<evidence type="ECO:0000256" key="8">
    <source>
        <dbReference type="RuleBase" id="RU363064"/>
    </source>
</evidence>
<feature type="transmembrane region" description="Helical" evidence="8">
    <location>
        <begin position="534"/>
        <end position="556"/>
    </location>
</feature>
<keyword evidence="6 8" id="KW-1133">Transmembrane helix</keyword>
<protein>
    <submittedName>
        <fullName evidence="10">Alanine/glycine:cation symporter family protein</fullName>
    </submittedName>
</protein>
<dbReference type="Pfam" id="PF01235">
    <property type="entry name" value="Na_Ala_symp"/>
    <property type="match status" value="1"/>
</dbReference>
<feature type="transmembrane region" description="Helical" evidence="8">
    <location>
        <begin position="396"/>
        <end position="416"/>
    </location>
</feature>
<evidence type="ECO:0000256" key="2">
    <source>
        <dbReference type="ARBA" id="ARBA00009261"/>
    </source>
</evidence>
<dbReference type="PRINTS" id="PR00175">
    <property type="entry name" value="NAALASMPORT"/>
</dbReference>
<name>A0ABT7ZX24_9FLAO</name>
<feature type="transmembrane region" description="Helical" evidence="8">
    <location>
        <begin position="479"/>
        <end position="502"/>
    </location>
</feature>
<dbReference type="InterPro" id="IPR001463">
    <property type="entry name" value="Na/Ala_symport"/>
</dbReference>
<feature type="transmembrane region" description="Helical" evidence="8">
    <location>
        <begin position="422"/>
        <end position="445"/>
    </location>
</feature>
<evidence type="ECO:0000256" key="1">
    <source>
        <dbReference type="ARBA" id="ARBA00004651"/>
    </source>
</evidence>
<feature type="transmembrane region" description="Helical" evidence="8">
    <location>
        <begin position="134"/>
        <end position="155"/>
    </location>
</feature>
<reference evidence="10 11" key="1">
    <citation type="journal article" date="2023" name="Int. J. Syst. Evol. Microbiol.">
        <title>Winogradskyella bathintestinalis sp. nov., isolated from the intestine of the deep-sea loosejaw dragonfish, Malacosteus niger.</title>
        <authorList>
            <person name="Uniacke-Lowe S."/>
            <person name="Johnson C.N."/>
            <person name="Stanton C."/>
            <person name="Hill C."/>
            <person name="Ross P."/>
        </authorList>
    </citation>
    <scope>NUCLEOTIDE SEQUENCE [LARGE SCALE GENOMIC DNA]</scope>
    <source>
        <strain evidence="10 11">APC 3343</strain>
    </source>
</reference>
<feature type="transmembrane region" description="Helical" evidence="8">
    <location>
        <begin position="325"/>
        <end position="346"/>
    </location>
</feature>
<dbReference type="PANTHER" id="PTHR30330:SF3">
    <property type="entry name" value="TRANSCRIPTIONAL REGULATOR, LRP FAMILY"/>
    <property type="match status" value="1"/>
</dbReference>
<feature type="transmembrane region" description="Helical" evidence="8">
    <location>
        <begin position="601"/>
        <end position="620"/>
    </location>
</feature>
<feature type="signal peptide" evidence="9">
    <location>
        <begin position="1"/>
        <end position="19"/>
    </location>
</feature>
<gene>
    <name evidence="10" type="ORF">QMA06_12620</name>
</gene>
<evidence type="ECO:0000256" key="9">
    <source>
        <dbReference type="SAM" id="SignalP"/>
    </source>
</evidence>
<evidence type="ECO:0000313" key="11">
    <source>
        <dbReference type="Proteomes" id="UP001231197"/>
    </source>
</evidence>